<dbReference type="PROSITE" id="PS51186">
    <property type="entry name" value="GNAT"/>
    <property type="match status" value="1"/>
</dbReference>
<dbReference type="RefSeq" id="WP_109333867.1">
    <property type="nucleotide sequence ID" value="NZ_CP029358.1"/>
</dbReference>
<evidence type="ECO:0000313" key="4">
    <source>
        <dbReference type="EMBL" id="AWK89996.1"/>
    </source>
</evidence>
<dbReference type="KEGG" id="azz:DEW08_28785"/>
<name>A0A2S2CZR5_9PROT</name>
<dbReference type="CDD" id="cd04301">
    <property type="entry name" value="NAT_SF"/>
    <property type="match status" value="1"/>
</dbReference>
<dbReference type="InterPro" id="IPR016181">
    <property type="entry name" value="Acyl_CoA_acyltransferase"/>
</dbReference>
<reference evidence="5" key="1">
    <citation type="submission" date="2018-05" db="EMBL/GenBank/DDBJ databases">
        <title>Azospirillum thermophila sp. nov., a novel isolated from hot spring.</title>
        <authorList>
            <person name="Zhao Z."/>
        </authorList>
    </citation>
    <scope>NUCLEOTIDE SEQUENCE [LARGE SCALE GENOMIC DNA]</scope>
    <source>
        <strain evidence="5">CFH 70021</strain>
        <plasmid evidence="5">unnamed3</plasmid>
    </source>
</reference>
<dbReference type="InterPro" id="IPR000182">
    <property type="entry name" value="GNAT_dom"/>
</dbReference>
<dbReference type="AlphaFoldDB" id="A0A2S2CZR5"/>
<keyword evidence="5" id="KW-1185">Reference proteome</keyword>
<evidence type="ECO:0000256" key="1">
    <source>
        <dbReference type="ARBA" id="ARBA00022679"/>
    </source>
</evidence>
<gene>
    <name evidence="4" type="ORF">DEW08_28785</name>
</gene>
<proteinExistence type="predicted"/>
<keyword evidence="1 4" id="KW-0808">Transferase</keyword>
<dbReference type="PANTHER" id="PTHR43877">
    <property type="entry name" value="AMINOALKYLPHOSPHONATE N-ACETYLTRANSFERASE-RELATED-RELATED"/>
    <property type="match status" value="1"/>
</dbReference>
<dbReference type="SUPFAM" id="SSF55729">
    <property type="entry name" value="Acyl-CoA N-acyltransferases (Nat)"/>
    <property type="match status" value="1"/>
</dbReference>
<sequence length="201" mass="21873">MSDSSAVMPDLIIRPAEAEDAPDLARLLLLAGGGVYEFLLDGIVPGLPAEHMLIPGLAGTAGSLSYRLSGVAELNGRVVGIAHGYPVDWMKTEDHSGLPPDRVEHLSSFAALQDWGSYFLSALAVDPAYRRAGIAGRLLAWFYAKARRGGFDRVSLHVWADNEAARELYRREGFEEHGQAAVPWHPRLPHRGGSVLLVKRL</sequence>
<dbReference type="GO" id="GO:0016747">
    <property type="term" value="F:acyltransferase activity, transferring groups other than amino-acyl groups"/>
    <property type="evidence" value="ECO:0007669"/>
    <property type="project" value="InterPro"/>
</dbReference>
<dbReference type="OrthoDB" id="7301318at2"/>
<dbReference type="Proteomes" id="UP000245629">
    <property type="component" value="Plasmid unnamed3"/>
</dbReference>
<dbReference type="Pfam" id="PF00583">
    <property type="entry name" value="Acetyltransf_1"/>
    <property type="match status" value="1"/>
</dbReference>
<organism evidence="4 5">
    <name type="scientific">Azospirillum thermophilum</name>
    <dbReference type="NCBI Taxonomy" id="2202148"/>
    <lineage>
        <taxon>Bacteria</taxon>
        <taxon>Pseudomonadati</taxon>
        <taxon>Pseudomonadota</taxon>
        <taxon>Alphaproteobacteria</taxon>
        <taxon>Rhodospirillales</taxon>
        <taxon>Azospirillaceae</taxon>
        <taxon>Azospirillum</taxon>
    </lineage>
</organism>
<protein>
    <submittedName>
        <fullName evidence="4">N-acetyltransferase</fullName>
    </submittedName>
</protein>
<geneLocation type="plasmid" evidence="4 5">
    <name>unnamed3</name>
</geneLocation>
<keyword evidence="4" id="KW-0614">Plasmid</keyword>
<accession>A0A2S2CZR5</accession>
<dbReference type="Gene3D" id="3.40.630.30">
    <property type="match status" value="1"/>
</dbReference>
<dbReference type="EMBL" id="CP029358">
    <property type="protein sequence ID" value="AWK89996.1"/>
    <property type="molecule type" value="Genomic_DNA"/>
</dbReference>
<dbReference type="InterPro" id="IPR050832">
    <property type="entry name" value="Bact_Acetyltransf"/>
</dbReference>
<evidence type="ECO:0000256" key="2">
    <source>
        <dbReference type="ARBA" id="ARBA00023315"/>
    </source>
</evidence>
<feature type="domain" description="N-acetyltransferase" evidence="3">
    <location>
        <begin position="11"/>
        <end position="201"/>
    </location>
</feature>
<evidence type="ECO:0000313" key="5">
    <source>
        <dbReference type="Proteomes" id="UP000245629"/>
    </source>
</evidence>
<keyword evidence="2" id="KW-0012">Acyltransferase</keyword>
<evidence type="ECO:0000259" key="3">
    <source>
        <dbReference type="PROSITE" id="PS51186"/>
    </source>
</evidence>